<organism evidence="1 2">
    <name type="scientific">Elsinoe batatas</name>
    <dbReference type="NCBI Taxonomy" id="2601811"/>
    <lineage>
        <taxon>Eukaryota</taxon>
        <taxon>Fungi</taxon>
        <taxon>Dikarya</taxon>
        <taxon>Ascomycota</taxon>
        <taxon>Pezizomycotina</taxon>
        <taxon>Dothideomycetes</taxon>
        <taxon>Dothideomycetidae</taxon>
        <taxon>Myriangiales</taxon>
        <taxon>Elsinoaceae</taxon>
        <taxon>Elsinoe</taxon>
    </lineage>
</organism>
<dbReference type="AlphaFoldDB" id="A0A8K0KXF4"/>
<evidence type="ECO:0000313" key="1">
    <source>
        <dbReference type="EMBL" id="KAG8625117.1"/>
    </source>
</evidence>
<dbReference type="Proteomes" id="UP000809789">
    <property type="component" value="Unassembled WGS sequence"/>
</dbReference>
<name>A0A8K0KXF4_9PEZI</name>
<sequence length="110" mass="12525">MCWISRSTPVRPLLTCAQLRPAASEKRRNQVKLRICANAHEVRVGRPPLYIRSDKAKVAKPLRNRVTASSLIFLLIQKDETVSRHRHSGVQRATTRATRVTKRTAIIFVV</sequence>
<accession>A0A8K0KXF4</accession>
<evidence type="ECO:0000313" key="2">
    <source>
        <dbReference type="Proteomes" id="UP000809789"/>
    </source>
</evidence>
<gene>
    <name evidence="1" type="ORF">KVT40_006868</name>
</gene>
<keyword evidence="2" id="KW-1185">Reference proteome</keyword>
<dbReference type="EMBL" id="JAESVG020000008">
    <property type="protein sequence ID" value="KAG8625117.1"/>
    <property type="molecule type" value="Genomic_DNA"/>
</dbReference>
<comment type="caution">
    <text evidence="1">The sequence shown here is derived from an EMBL/GenBank/DDBJ whole genome shotgun (WGS) entry which is preliminary data.</text>
</comment>
<proteinExistence type="predicted"/>
<protein>
    <submittedName>
        <fullName evidence="1">Uncharacterized protein</fullName>
    </submittedName>
</protein>
<reference evidence="1" key="1">
    <citation type="submission" date="2021-07" db="EMBL/GenBank/DDBJ databases">
        <title>Elsinoe batatas strain:CRI-CJ2 Genome sequencing and assembly.</title>
        <authorList>
            <person name="Huang L."/>
        </authorList>
    </citation>
    <scope>NUCLEOTIDE SEQUENCE</scope>
    <source>
        <strain evidence="1">CRI-CJ2</strain>
    </source>
</reference>